<dbReference type="InterPro" id="IPR012292">
    <property type="entry name" value="Globin/Proto"/>
</dbReference>
<keyword evidence="5" id="KW-0808">Transferase</keyword>
<dbReference type="GO" id="GO:0019825">
    <property type="term" value="F:oxygen binding"/>
    <property type="evidence" value="ECO:0007669"/>
    <property type="project" value="InterPro"/>
</dbReference>
<dbReference type="Pfam" id="PF13185">
    <property type="entry name" value="GAF_2"/>
    <property type="match status" value="1"/>
</dbReference>
<dbReference type="Gene3D" id="3.20.20.450">
    <property type="entry name" value="EAL domain"/>
    <property type="match status" value="1"/>
</dbReference>
<organism evidence="5">
    <name type="scientific">mine drainage metagenome</name>
    <dbReference type="NCBI Taxonomy" id="410659"/>
    <lineage>
        <taxon>unclassified sequences</taxon>
        <taxon>metagenomes</taxon>
        <taxon>ecological metagenomes</taxon>
    </lineage>
</organism>
<dbReference type="Gene3D" id="1.10.490.10">
    <property type="entry name" value="Globins"/>
    <property type="match status" value="1"/>
</dbReference>
<protein>
    <recommendedName>
        <fullName evidence="1">Diguanylate cyclase DosC</fullName>
    </recommendedName>
    <alternativeName>
        <fullName evidence="2">Direct oxygen-sensing cyclase</fullName>
    </alternativeName>
</protein>
<dbReference type="InterPro" id="IPR052155">
    <property type="entry name" value="Biofilm_reg_signaling"/>
</dbReference>
<evidence type="ECO:0000259" key="4">
    <source>
        <dbReference type="PROSITE" id="PS50887"/>
    </source>
</evidence>
<dbReference type="PROSITE" id="PS50883">
    <property type="entry name" value="EAL"/>
    <property type="match status" value="1"/>
</dbReference>
<dbReference type="SUPFAM" id="SSF46458">
    <property type="entry name" value="Globin-like"/>
    <property type="match status" value="1"/>
</dbReference>
<proteinExistence type="predicted"/>
<dbReference type="InterPro" id="IPR000160">
    <property type="entry name" value="GGDEF_dom"/>
</dbReference>
<dbReference type="GO" id="GO:0020037">
    <property type="term" value="F:heme binding"/>
    <property type="evidence" value="ECO:0007669"/>
    <property type="project" value="InterPro"/>
</dbReference>
<feature type="domain" description="GGDEF" evidence="4">
    <location>
        <begin position="534"/>
        <end position="671"/>
    </location>
</feature>
<name>A0A1J5QC07_9ZZZZ</name>
<dbReference type="InterPro" id="IPR001633">
    <property type="entry name" value="EAL_dom"/>
</dbReference>
<dbReference type="SUPFAM" id="SSF141868">
    <property type="entry name" value="EAL domain-like"/>
    <property type="match status" value="1"/>
</dbReference>
<dbReference type="NCBIfam" id="TIGR00254">
    <property type="entry name" value="GGDEF"/>
    <property type="match status" value="1"/>
</dbReference>
<dbReference type="SUPFAM" id="SSF55073">
    <property type="entry name" value="Nucleotide cyclase"/>
    <property type="match status" value="1"/>
</dbReference>
<dbReference type="GO" id="GO:0016779">
    <property type="term" value="F:nucleotidyltransferase activity"/>
    <property type="evidence" value="ECO:0007669"/>
    <property type="project" value="UniProtKB-KW"/>
</dbReference>
<dbReference type="CDD" id="cd01948">
    <property type="entry name" value="EAL"/>
    <property type="match status" value="1"/>
</dbReference>
<dbReference type="SUPFAM" id="SSF55781">
    <property type="entry name" value="GAF domain-like"/>
    <property type="match status" value="2"/>
</dbReference>
<dbReference type="EMBL" id="MLJW01000957">
    <property type="protein sequence ID" value="OIQ81190.1"/>
    <property type="molecule type" value="Genomic_DNA"/>
</dbReference>
<evidence type="ECO:0000259" key="3">
    <source>
        <dbReference type="PROSITE" id="PS50883"/>
    </source>
</evidence>
<dbReference type="Gene3D" id="3.30.450.40">
    <property type="match status" value="2"/>
</dbReference>
<dbReference type="Pfam" id="PF11563">
    <property type="entry name" value="Protoglobin"/>
    <property type="match status" value="1"/>
</dbReference>
<dbReference type="CDD" id="cd14759">
    <property type="entry name" value="GS_GGDEF_2"/>
    <property type="match status" value="1"/>
</dbReference>
<evidence type="ECO:0000256" key="1">
    <source>
        <dbReference type="ARBA" id="ARBA00015125"/>
    </source>
</evidence>
<dbReference type="Pfam" id="PF00990">
    <property type="entry name" value="GGDEF"/>
    <property type="match status" value="1"/>
</dbReference>
<dbReference type="InterPro" id="IPR009050">
    <property type="entry name" value="Globin-like_sf"/>
</dbReference>
<dbReference type="Pfam" id="PF00563">
    <property type="entry name" value="EAL"/>
    <property type="match status" value="1"/>
</dbReference>
<dbReference type="InterPro" id="IPR035919">
    <property type="entry name" value="EAL_sf"/>
</dbReference>
<dbReference type="PROSITE" id="PS50887">
    <property type="entry name" value="GGDEF"/>
    <property type="match status" value="1"/>
</dbReference>
<comment type="caution">
    <text evidence="5">The sequence shown here is derived from an EMBL/GenBank/DDBJ whole genome shotgun (WGS) entry which is preliminary data.</text>
</comment>
<keyword evidence="5" id="KW-0548">Nucleotidyltransferase</keyword>
<dbReference type="SMART" id="SM00052">
    <property type="entry name" value="EAL"/>
    <property type="match status" value="1"/>
</dbReference>
<dbReference type="InterPro" id="IPR044398">
    <property type="entry name" value="Globin-sensor_dom"/>
</dbReference>
<dbReference type="InterPro" id="IPR043128">
    <property type="entry name" value="Rev_trsase/Diguanyl_cyclase"/>
</dbReference>
<reference evidence="5" key="1">
    <citation type="submission" date="2016-10" db="EMBL/GenBank/DDBJ databases">
        <title>Sequence of Gallionella enrichment culture.</title>
        <authorList>
            <person name="Poehlein A."/>
            <person name="Muehling M."/>
            <person name="Daniel R."/>
        </authorList>
    </citation>
    <scope>NUCLEOTIDE SEQUENCE</scope>
</reference>
<dbReference type="InterPro" id="IPR029787">
    <property type="entry name" value="Nucleotide_cyclase"/>
</dbReference>
<dbReference type="PANTHER" id="PTHR44757">
    <property type="entry name" value="DIGUANYLATE CYCLASE DGCP"/>
    <property type="match status" value="1"/>
</dbReference>
<dbReference type="CDD" id="cd01949">
    <property type="entry name" value="GGDEF"/>
    <property type="match status" value="1"/>
</dbReference>
<evidence type="ECO:0000313" key="5">
    <source>
        <dbReference type="EMBL" id="OIQ81190.1"/>
    </source>
</evidence>
<dbReference type="InterPro" id="IPR029016">
    <property type="entry name" value="GAF-like_dom_sf"/>
</dbReference>
<evidence type="ECO:0000256" key="2">
    <source>
        <dbReference type="ARBA" id="ARBA00029839"/>
    </source>
</evidence>
<sequence>MLTTQGPVTDRFSAGMLVFGPSFRYAPCGAADARGRRRRGAGFVPVYNVGFIVELTRHARSSMTLSLRKFPLRVLLWLPLPVVIAWAANRERLDYADARAQVHAEAREVGLSVGNVVALRVMRQFQELEFLAGAIRGAPDALDSRSRALLRASAERNPELFALNLQSGDGRRIVWSSASTTTRPVFKPEDFTPLPQRPDFLLGPIGYAPPFNADVLALRYRAVDAHGRPLYYIGSPYRAVDLAPARQLDAGWSVAIRDLRDGRVLLDGRAGARLPSAAQLACSVPIAGLPLSVEVGAPPRAIWARYARGLGLRLTWRVLVVLLTALGALAIGRLLQARERLLRRNTARARYNALLARVNQAMLGAHDVEELTAAVCRLAVREAPIRLAWIGHVDAAGEVELLAHAGAGGAPPIEAALAAAQARIERAWRDAQPAFAAHGVDAAGDGCAVLPLQRDGAVRALLGVHWSPQRRIGPDLQRALLDLARDVANGLARVELQRRLERLTLVDPLTDLPNRRALERHLEHAIRRAERLGAVVALGLIDLDDFKPVNDRYGHEIGDALLRQLGERLRALMRGSEMVARLGGDEFVLVIEDLDAQRALPQLGPVLERLHGAVRAPFDLGDGRSASVGLSMGLVLAPGDGREPDALLRLADATMYRVKHQKANRQSWWQLAGGVDDEPAEPPFDPFGSDARQLLVGIREVLDAVDALFIDTLYAELAQRAQTRAIIDVMQAPQREQLQDAQRAHLRFLLDPATSAAQIRQRAAGLGRLHALVGVTPSALVAAMQLFRELLGWHLDSGGRHARERYRLLRVVDSRVQMDLQDQLDAMVEVHSAYNAYAARPLPRPGQAWAEVVDAELGALAALAGIQGCVLQRPDAAGVLAVQASAGPQAAAIAAALSTPGLQSSLDPHSANGRGLSAQAWRTEAIASAPEYRGHAGLGPWVEIAARLGIRSAAAMPLLHGGQTDAVLAVYGAYPNQFDTEQGRNFVAAVRNRWNMLDEQVHRRQPLVRQQDAEAYRQLLYADGLRMYVQPVVQLDDGRLRKVEALARLCTPDGRIVVPGQFLPALREADLDALFRMGLAQALQAQCAWREHGVDVDVSLNLPPSTLLHADCAGWVDEALRQHRVASSRLTLELLESQEIDAARRDAAIAALKALGVQLAIDDLGSGFSSLKRLASLPFDVIKVDQALVLDVERDPVKALSLVRTIIQIGRDFEKEVIVEGVENDAVIEAVTLLGADCGQGYGIARPMPVDAFVAWARSGALRVRSTPPLRTALGALAYHWLHMHDDPAHAGEPVDACPLSAFLQRRDDAAPARDWHRAVHDATDPVVRKAASAQLVAWLAKAAAR</sequence>
<dbReference type="Gene3D" id="3.30.70.270">
    <property type="match status" value="1"/>
</dbReference>
<gene>
    <name evidence="5" type="primary">yeaP_11</name>
    <name evidence="5" type="ORF">GALL_370450</name>
</gene>
<dbReference type="SMART" id="SM00267">
    <property type="entry name" value="GGDEF"/>
    <property type="match status" value="1"/>
</dbReference>
<dbReference type="InterPro" id="IPR003018">
    <property type="entry name" value="GAF"/>
</dbReference>
<dbReference type="PANTHER" id="PTHR44757:SF2">
    <property type="entry name" value="BIOFILM ARCHITECTURE MAINTENANCE PROTEIN MBAA"/>
    <property type="match status" value="1"/>
</dbReference>
<feature type="domain" description="EAL" evidence="3">
    <location>
        <begin position="1009"/>
        <end position="1261"/>
    </location>
</feature>
<accession>A0A1J5QC07</accession>